<feature type="active site" description="Tele-phosphohistidine intermediate" evidence="5">
    <location>
        <position position="14"/>
    </location>
</feature>
<protein>
    <recommendedName>
        <fullName evidence="2">phosphoglycerate mutase (2,3-diphosphoglycerate-dependent)</fullName>
        <ecNumber evidence="2">5.4.2.11</ecNumber>
    </recommendedName>
</protein>
<evidence type="ECO:0000256" key="1">
    <source>
        <dbReference type="ARBA" id="ARBA00006717"/>
    </source>
</evidence>
<comment type="caution">
    <text evidence="8">The sequence shown here is derived from an EMBL/GenBank/DDBJ whole genome shotgun (WGS) entry which is preliminary data.</text>
</comment>
<dbReference type="OrthoDB" id="9783269at2"/>
<organism evidence="8 9">
    <name type="scientific">Salsuginibacillus halophilus</name>
    <dbReference type="NCBI Taxonomy" id="517424"/>
    <lineage>
        <taxon>Bacteria</taxon>
        <taxon>Bacillati</taxon>
        <taxon>Bacillota</taxon>
        <taxon>Bacilli</taxon>
        <taxon>Bacillales</taxon>
        <taxon>Bacillaceae</taxon>
        <taxon>Salsuginibacillus</taxon>
    </lineage>
</organism>
<evidence type="ECO:0000256" key="2">
    <source>
        <dbReference type="ARBA" id="ARBA00012028"/>
    </source>
</evidence>
<evidence type="ECO:0000313" key="8">
    <source>
        <dbReference type="EMBL" id="PSL46921.1"/>
    </source>
</evidence>
<dbReference type="Gene3D" id="3.40.50.1240">
    <property type="entry name" value="Phosphoglycerate mutase-like"/>
    <property type="match status" value="1"/>
</dbReference>
<keyword evidence="3" id="KW-0324">Glycolysis</keyword>
<evidence type="ECO:0000256" key="5">
    <source>
        <dbReference type="PIRSR" id="PIRSR613078-1"/>
    </source>
</evidence>
<feature type="binding site" evidence="6">
    <location>
        <begin position="105"/>
        <end position="106"/>
    </location>
    <ligand>
        <name>substrate</name>
    </ligand>
</feature>
<dbReference type="Proteomes" id="UP000242310">
    <property type="component" value="Unassembled WGS sequence"/>
</dbReference>
<name>A0A2P8HL40_9BACI</name>
<keyword evidence="4" id="KW-0413">Isomerase</keyword>
<dbReference type="AlphaFoldDB" id="A0A2P8HL40"/>
<dbReference type="RefSeq" id="WP_106588254.1">
    <property type="nucleotide sequence ID" value="NZ_PYAV01000005.1"/>
</dbReference>
<dbReference type="CDD" id="cd07067">
    <property type="entry name" value="HP_PGM_like"/>
    <property type="match status" value="1"/>
</dbReference>
<dbReference type="InterPro" id="IPR029033">
    <property type="entry name" value="His_PPase_superfam"/>
</dbReference>
<dbReference type="SMART" id="SM00855">
    <property type="entry name" value="PGAM"/>
    <property type="match status" value="1"/>
</dbReference>
<evidence type="ECO:0000313" key="9">
    <source>
        <dbReference type="Proteomes" id="UP000242310"/>
    </source>
</evidence>
<sequence length="208" mass="23831">MGTRNCVDLYLIRHGVTAWNLEKRYLGWSDQPLDPAADQALTRLADELVFTSFTEVYTSGMKRTNETLRKVAPQPFIEDLRLRELHFGGFEGFTYDELKEDNRYRRWVDDPCEETPPAGESWIDFVRRVDEFVDERLVQAGGEKLLIVAHGGVIRRVVSRFSEDHGFWDTKIPAGEGLAMRLEAEEGGWRCSSLWAVPGQENVTSPHL</sequence>
<feature type="binding site" evidence="6">
    <location>
        <begin position="13"/>
        <end position="20"/>
    </location>
    <ligand>
        <name>substrate</name>
    </ligand>
</feature>
<keyword evidence="9" id="KW-1185">Reference proteome</keyword>
<dbReference type="GO" id="GO:0004619">
    <property type="term" value="F:phosphoglycerate mutase activity"/>
    <property type="evidence" value="ECO:0007669"/>
    <property type="project" value="UniProtKB-EC"/>
</dbReference>
<evidence type="ECO:0000256" key="7">
    <source>
        <dbReference type="PIRSR" id="PIRSR613078-3"/>
    </source>
</evidence>
<dbReference type="GO" id="GO:0006096">
    <property type="term" value="P:glycolytic process"/>
    <property type="evidence" value="ECO:0007669"/>
    <property type="project" value="UniProtKB-KW"/>
</dbReference>
<feature type="site" description="Transition state stabilizer" evidence="7">
    <location>
        <position position="150"/>
    </location>
</feature>
<dbReference type="SUPFAM" id="SSF53254">
    <property type="entry name" value="Phosphoglycerate mutase-like"/>
    <property type="match status" value="1"/>
</dbReference>
<accession>A0A2P8HL40</accession>
<evidence type="ECO:0000256" key="4">
    <source>
        <dbReference type="ARBA" id="ARBA00023235"/>
    </source>
</evidence>
<dbReference type="Pfam" id="PF00300">
    <property type="entry name" value="His_Phos_1"/>
    <property type="match status" value="1"/>
</dbReference>
<comment type="similarity">
    <text evidence="1">Belongs to the phosphoglycerate mutase family. BPG-dependent PGAM subfamily.</text>
</comment>
<dbReference type="EC" id="5.4.2.11" evidence="2"/>
<proteinExistence type="inferred from homology"/>
<dbReference type="EMBL" id="PYAV01000005">
    <property type="protein sequence ID" value="PSL46921.1"/>
    <property type="molecule type" value="Genomic_DNA"/>
</dbReference>
<feature type="binding site" evidence="6">
    <location>
        <position position="63"/>
    </location>
    <ligand>
        <name>substrate</name>
    </ligand>
</feature>
<gene>
    <name evidence="8" type="ORF">B0H94_10572</name>
</gene>
<dbReference type="PANTHER" id="PTHR11931">
    <property type="entry name" value="PHOSPHOGLYCERATE MUTASE"/>
    <property type="match status" value="1"/>
</dbReference>
<evidence type="ECO:0000256" key="3">
    <source>
        <dbReference type="ARBA" id="ARBA00023152"/>
    </source>
</evidence>
<evidence type="ECO:0000256" key="6">
    <source>
        <dbReference type="PIRSR" id="PIRSR613078-2"/>
    </source>
</evidence>
<dbReference type="InterPro" id="IPR013078">
    <property type="entry name" value="His_Pase_superF_clade-1"/>
</dbReference>
<feature type="active site" description="Proton donor/acceptor" evidence="5">
    <location>
        <position position="84"/>
    </location>
</feature>
<dbReference type="InterPro" id="IPR005952">
    <property type="entry name" value="Phosphogly_mut1"/>
</dbReference>
<reference evidence="8 9" key="1">
    <citation type="submission" date="2018-03" db="EMBL/GenBank/DDBJ databases">
        <title>Genomic Encyclopedia of Type Strains, Phase III (KMG-III): the genomes of soil and plant-associated and newly described type strains.</title>
        <authorList>
            <person name="Whitman W."/>
        </authorList>
    </citation>
    <scope>NUCLEOTIDE SEQUENCE [LARGE SCALE GENOMIC DNA]</scope>
    <source>
        <strain evidence="8 9">CGMCC 1.07653</strain>
    </source>
</reference>